<reference evidence="1" key="1">
    <citation type="submission" date="2023-05" db="EMBL/GenBank/DDBJ databases">
        <authorList>
            <person name="Stuckert A."/>
        </authorList>
    </citation>
    <scope>NUCLEOTIDE SEQUENCE</scope>
</reference>
<sequence length="37" mass="3807">AFSACALSLEACGTNCCTGPLCEVLIMWSLIGQSVIT</sequence>
<evidence type="ECO:0000313" key="2">
    <source>
        <dbReference type="Proteomes" id="UP001162483"/>
    </source>
</evidence>
<organism evidence="1 2">
    <name type="scientific">Staurois parvus</name>
    <dbReference type="NCBI Taxonomy" id="386267"/>
    <lineage>
        <taxon>Eukaryota</taxon>
        <taxon>Metazoa</taxon>
        <taxon>Chordata</taxon>
        <taxon>Craniata</taxon>
        <taxon>Vertebrata</taxon>
        <taxon>Euteleostomi</taxon>
        <taxon>Amphibia</taxon>
        <taxon>Batrachia</taxon>
        <taxon>Anura</taxon>
        <taxon>Neobatrachia</taxon>
        <taxon>Ranoidea</taxon>
        <taxon>Ranidae</taxon>
        <taxon>Staurois</taxon>
    </lineage>
</organism>
<dbReference type="Proteomes" id="UP001162483">
    <property type="component" value="Unassembled WGS sequence"/>
</dbReference>
<accession>A0ABN9B5B2</accession>
<feature type="non-terminal residue" evidence="1">
    <location>
        <position position="1"/>
    </location>
</feature>
<gene>
    <name evidence="1" type="ORF">SPARVUS_LOCUS1938057</name>
</gene>
<evidence type="ECO:0000313" key="1">
    <source>
        <dbReference type="EMBL" id="CAI9541568.1"/>
    </source>
</evidence>
<name>A0ABN9B5B2_9NEOB</name>
<comment type="caution">
    <text evidence="1">The sequence shown here is derived from an EMBL/GenBank/DDBJ whole genome shotgun (WGS) entry which is preliminary data.</text>
</comment>
<keyword evidence="2" id="KW-1185">Reference proteome</keyword>
<dbReference type="EMBL" id="CATNWA010001935">
    <property type="protein sequence ID" value="CAI9541568.1"/>
    <property type="molecule type" value="Genomic_DNA"/>
</dbReference>
<protein>
    <submittedName>
        <fullName evidence="1">Uncharacterized protein</fullName>
    </submittedName>
</protein>
<proteinExistence type="predicted"/>